<reference evidence="1" key="1">
    <citation type="submission" date="2021-06" db="EMBL/GenBank/DDBJ databases">
        <authorList>
            <person name="Kallberg Y."/>
            <person name="Tangrot J."/>
            <person name="Rosling A."/>
        </authorList>
    </citation>
    <scope>NUCLEOTIDE SEQUENCE</scope>
    <source>
        <strain evidence="1">MA461A</strain>
    </source>
</reference>
<organism evidence="1 2">
    <name type="scientific">Racocetra persica</name>
    <dbReference type="NCBI Taxonomy" id="160502"/>
    <lineage>
        <taxon>Eukaryota</taxon>
        <taxon>Fungi</taxon>
        <taxon>Fungi incertae sedis</taxon>
        <taxon>Mucoromycota</taxon>
        <taxon>Glomeromycotina</taxon>
        <taxon>Glomeromycetes</taxon>
        <taxon>Diversisporales</taxon>
        <taxon>Gigasporaceae</taxon>
        <taxon>Racocetra</taxon>
    </lineage>
</organism>
<keyword evidence="2" id="KW-1185">Reference proteome</keyword>
<evidence type="ECO:0000313" key="2">
    <source>
        <dbReference type="Proteomes" id="UP000789920"/>
    </source>
</evidence>
<dbReference type="Proteomes" id="UP000789920">
    <property type="component" value="Unassembled WGS sequence"/>
</dbReference>
<feature type="non-terminal residue" evidence="1">
    <location>
        <position position="76"/>
    </location>
</feature>
<dbReference type="EMBL" id="CAJVQC010029615">
    <property type="protein sequence ID" value="CAG8743146.1"/>
    <property type="molecule type" value="Genomic_DNA"/>
</dbReference>
<evidence type="ECO:0000313" key="1">
    <source>
        <dbReference type="EMBL" id="CAG8743146.1"/>
    </source>
</evidence>
<sequence length="76" mass="8981">MRFFVTNTAYSLNTYNEASNLKRQIILCSKDNVIKKIQATHLKLENDELQKNSFELNDLVIKNFEIDSDEFTVYLF</sequence>
<protein>
    <submittedName>
        <fullName evidence="1">31619_t:CDS:1</fullName>
    </submittedName>
</protein>
<name>A0ACA9QAW0_9GLOM</name>
<gene>
    <name evidence="1" type="ORF">RPERSI_LOCUS13367</name>
</gene>
<proteinExistence type="predicted"/>
<comment type="caution">
    <text evidence="1">The sequence shown here is derived from an EMBL/GenBank/DDBJ whole genome shotgun (WGS) entry which is preliminary data.</text>
</comment>
<accession>A0ACA9QAW0</accession>